<dbReference type="GO" id="GO:0009691">
    <property type="term" value="P:cytokinin biosynthetic process"/>
    <property type="evidence" value="ECO:0007669"/>
    <property type="project" value="InterPro"/>
</dbReference>
<reference evidence="7" key="2">
    <citation type="submission" date="2010-01" db="EMBL/GenBank/DDBJ databases">
        <title>The complete genome of Conexibacter woesei DSM 14684.</title>
        <authorList>
            <consortium name="US DOE Joint Genome Institute (JGI-PGF)"/>
            <person name="Lucas S."/>
            <person name="Copeland A."/>
            <person name="Lapidus A."/>
            <person name="Glavina del Rio T."/>
            <person name="Dalin E."/>
            <person name="Tice H."/>
            <person name="Bruce D."/>
            <person name="Goodwin L."/>
            <person name="Pitluck S."/>
            <person name="Kyrpides N."/>
            <person name="Mavromatis K."/>
            <person name="Ivanova N."/>
            <person name="Mikhailova N."/>
            <person name="Chertkov O."/>
            <person name="Brettin T."/>
            <person name="Detter J.C."/>
            <person name="Han C."/>
            <person name="Larimer F."/>
            <person name="Land M."/>
            <person name="Hauser L."/>
            <person name="Markowitz V."/>
            <person name="Cheng J.-F."/>
            <person name="Hugenholtz P."/>
            <person name="Woyke T."/>
            <person name="Wu D."/>
            <person name="Pukall R."/>
            <person name="Steenblock K."/>
            <person name="Schneider S."/>
            <person name="Klenk H.-P."/>
            <person name="Eisen J.A."/>
        </authorList>
    </citation>
    <scope>NUCLEOTIDE SEQUENCE [LARGE SCALE GENOMIC DNA]</scope>
    <source>
        <strain evidence="7">DSM 14684 / CIP 108061 / JCM 11494 / NBRC 100937 / ID131577</strain>
    </source>
</reference>
<dbReference type="Gene3D" id="3.40.50.450">
    <property type="match status" value="1"/>
</dbReference>
<accession>D3FBA9</accession>
<reference evidence="6 7" key="1">
    <citation type="journal article" date="2010" name="Stand. Genomic Sci.">
        <title>Complete genome sequence of Conexibacter woesei type strain (ID131577).</title>
        <authorList>
            <person name="Pukall R."/>
            <person name="Lapidus A."/>
            <person name="Glavina Del Rio T."/>
            <person name="Copeland A."/>
            <person name="Tice H."/>
            <person name="Cheng J.-F."/>
            <person name="Lucas S."/>
            <person name="Chen F."/>
            <person name="Nolan M."/>
            <person name="Bruce D."/>
            <person name="Goodwin L."/>
            <person name="Pitluck S."/>
            <person name="Mavromatis K."/>
            <person name="Ivanova N."/>
            <person name="Ovchinnikova G."/>
            <person name="Pati A."/>
            <person name="Chen A."/>
            <person name="Palaniappan K."/>
            <person name="Land M."/>
            <person name="Hauser L."/>
            <person name="Chang Y.-J."/>
            <person name="Jeffries C.D."/>
            <person name="Chain P."/>
            <person name="Meincke L."/>
            <person name="Sims D."/>
            <person name="Brettin T."/>
            <person name="Detter J.C."/>
            <person name="Rohde M."/>
            <person name="Goeker M."/>
            <person name="Bristow J."/>
            <person name="Eisen J.A."/>
            <person name="Markowitz V."/>
            <person name="Kyrpides N.C."/>
            <person name="Klenk H.-P."/>
            <person name="Hugenholtz P."/>
        </authorList>
    </citation>
    <scope>NUCLEOTIDE SEQUENCE [LARGE SCALE GENOMIC DNA]</scope>
    <source>
        <strain evidence="7">DSM 14684 / CIP 108061 / JCM 11494 / NBRC 100937 / ID131577</strain>
    </source>
</reference>
<dbReference type="Pfam" id="PF03641">
    <property type="entry name" value="Lysine_decarbox"/>
    <property type="match status" value="1"/>
</dbReference>
<keyword evidence="7" id="KW-1185">Reference proteome</keyword>
<dbReference type="GO" id="GO:0005829">
    <property type="term" value="C:cytosol"/>
    <property type="evidence" value="ECO:0007669"/>
    <property type="project" value="TreeGrafter"/>
</dbReference>
<dbReference type="eggNOG" id="COG1051">
    <property type="taxonomic scope" value="Bacteria"/>
</dbReference>
<evidence type="ECO:0000313" key="7">
    <source>
        <dbReference type="Proteomes" id="UP000008229"/>
    </source>
</evidence>
<dbReference type="InterPro" id="IPR020476">
    <property type="entry name" value="Nudix_hydrolase"/>
</dbReference>
<dbReference type="eggNOG" id="COG1611">
    <property type="taxonomic scope" value="Bacteria"/>
</dbReference>
<evidence type="ECO:0000313" key="6">
    <source>
        <dbReference type="EMBL" id="ADB53301.1"/>
    </source>
</evidence>
<dbReference type="SUPFAM" id="SSF55811">
    <property type="entry name" value="Nudix"/>
    <property type="match status" value="1"/>
</dbReference>
<organism evidence="6 7">
    <name type="scientific">Conexibacter woesei (strain DSM 14684 / CCUG 47730 / CIP 108061 / JCM 11494 / NBRC 100937 / ID131577)</name>
    <dbReference type="NCBI Taxonomy" id="469383"/>
    <lineage>
        <taxon>Bacteria</taxon>
        <taxon>Bacillati</taxon>
        <taxon>Actinomycetota</taxon>
        <taxon>Thermoleophilia</taxon>
        <taxon>Solirubrobacterales</taxon>
        <taxon>Conexibacteraceae</taxon>
        <taxon>Conexibacter</taxon>
    </lineage>
</organism>
<dbReference type="OrthoDB" id="9801098at2"/>
<comment type="similarity">
    <text evidence="2">Belongs to the LOG family.</text>
</comment>
<dbReference type="PANTHER" id="PTHR31223:SF70">
    <property type="entry name" value="LOG FAMILY PROTEIN YJL055W"/>
    <property type="match status" value="1"/>
</dbReference>
<dbReference type="HOGENOM" id="CLU_696219_0_0_11"/>
<dbReference type="PROSITE" id="PS00893">
    <property type="entry name" value="NUDIX_BOX"/>
    <property type="match status" value="1"/>
</dbReference>
<dbReference type="Pfam" id="PF00293">
    <property type="entry name" value="NUDIX"/>
    <property type="match status" value="1"/>
</dbReference>
<evidence type="ECO:0000256" key="2">
    <source>
        <dbReference type="ARBA" id="ARBA00006763"/>
    </source>
</evidence>
<dbReference type="SUPFAM" id="SSF102405">
    <property type="entry name" value="MCP/YpsA-like"/>
    <property type="match status" value="1"/>
</dbReference>
<dbReference type="KEGG" id="cwo:Cwoe_4889"/>
<evidence type="ECO:0000256" key="4">
    <source>
        <dbReference type="RuleBase" id="RU003476"/>
    </source>
</evidence>
<dbReference type="NCBIfam" id="TIGR00730">
    <property type="entry name" value="Rossman fold protein, TIGR00730 family"/>
    <property type="match status" value="1"/>
</dbReference>
<gene>
    <name evidence="6" type="ordered locus">Cwoe_4889</name>
</gene>
<dbReference type="CDD" id="cd04678">
    <property type="entry name" value="NUDIX_MTH2_Nudt15"/>
    <property type="match status" value="1"/>
</dbReference>
<evidence type="ECO:0000259" key="5">
    <source>
        <dbReference type="PROSITE" id="PS51462"/>
    </source>
</evidence>
<dbReference type="Gene3D" id="3.90.79.10">
    <property type="entry name" value="Nucleoside Triphosphate Pyrophosphohydrolase"/>
    <property type="match status" value="1"/>
</dbReference>
<protein>
    <recommendedName>
        <fullName evidence="5">Nudix hydrolase domain-containing protein</fullName>
    </recommendedName>
</protein>
<evidence type="ECO:0000256" key="3">
    <source>
        <dbReference type="ARBA" id="ARBA00022801"/>
    </source>
</evidence>
<proteinExistence type="inferred from homology"/>
<dbReference type="InterPro" id="IPR000086">
    <property type="entry name" value="NUDIX_hydrolase_dom"/>
</dbReference>
<dbReference type="AlphaFoldDB" id="D3FBA9"/>
<sequence length="337" mass="35983">MQLRRVCVYAGSNPGADPAYVAAAARLGTLLAQRGIGIVYGGGQVGLMGAVADAAMIAGGEVIGVLPRALDEREIGHPGITELRVVESMHERKALMAELADAFVALPGGLGTLEELVEAATWSQLGIHDKPVGLLDVARYWHELEQLLDHAVRERFLRGENRRLVLRSADAGLLLDQLAAWERPRPGTQLSRDAAAHLFEPVPRAPSVGVSALVVRDGKLLLGLRRGAHGAGTWAPPGGAVDAGEEPAATALRELEEETGLAGASAGAVGFTSDVFPADRQHWITLHHRVAGVVGEPVNREPHRCERWEWFALDALPPAAELFAPLRALIERGWPAR</sequence>
<dbReference type="EMBL" id="CP001854">
    <property type="protein sequence ID" value="ADB53301.1"/>
    <property type="molecule type" value="Genomic_DNA"/>
</dbReference>
<keyword evidence="3 4" id="KW-0378">Hydrolase</keyword>
<dbReference type="PROSITE" id="PS51462">
    <property type="entry name" value="NUDIX"/>
    <property type="match status" value="1"/>
</dbReference>
<dbReference type="GO" id="GO:0016799">
    <property type="term" value="F:hydrolase activity, hydrolyzing N-glycosyl compounds"/>
    <property type="evidence" value="ECO:0007669"/>
    <property type="project" value="TreeGrafter"/>
</dbReference>
<dbReference type="Proteomes" id="UP000008229">
    <property type="component" value="Chromosome"/>
</dbReference>
<name>D3FBA9_CONWI</name>
<dbReference type="InterPro" id="IPR031100">
    <property type="entry name" value="LOG_fam"/>
</dbReference>
<evidence type="ECO:0000256" key="1">
    <source>
        <dbReference type="ARBA" id="ARBA00005582"/>
    </source>
</evidence>
<comment type="similarity">
    <text evidence="1 4">Belongs to the Nudix hydrolase family.</text>
</comment>
<dbReference type="PANTHER" id="PTHR31223">
    <property type="entry name" value="LOG FAMILY PROTEIN YJL055W"/>
    <property type="match status" value="1"/>
</dbReference>
<dbReference type="InterPro" id="IPR015797">
    <property type="entry name" value="NUDIX_hydrolase-like_dom_sf"/>
</dbReference>
<dbReference type="STRING" id="469383.Cwoe_4889"/>
<dbReference type="InterPro" id="IPR005269">
    <property type="entry name" value="LOG"/>
</dbReference>
<feature type="domain" description="Nudix hydrolase" evidence="5">
    <location>
        <begin position="203"/>
        <end position="333"/>
    </location>
</feature>
<dbReference type="InterPro" id="IPR020084">
    <property type="entry name" value="NUDIX_hydrolase_CS"/>
</dbReference>
<dbReference type="PRINTS" id="PR00502">
    <property type="entry name" value="NUDIXFAMILY"/>
</dbReference>